<reference evidence="2" key="1">
    <citation type="submission" date="2020-07" db="EMBL/GenBank/DDBJ databases">
        <title>The High-quality genome of the commercially important snow crab, Chionoecetes opilio.</title>
        <authorList>
            <person name="Jeong J.-H."/>
            <person name="Ryu S."/>
        </authorList>
    </citation>
    <scope>NUCLEOTIDE SEQUENCE</scope>
    <source>
        <strain evidence="2">MADBK_172401_WGS</strain>
        <tissue evidence="2">Digestive gland</tissue>
    </source>
</reference>
<feature type="compositionally biased region" description="Basic and acidic residues" evidence="1">
    <location>
        <begin position="213"/>
        <end position="224"/>
    </location>
</feature>
<proteinExistence type="predicted"/>
<feature type="region of interest" description="Disordered" evidence="1">
    <location>
        <begin position="167"/>
        <end position="224"/>
    </location>
</feature>
<sequence>MGALSHPLHPTSSTSAGGASPLPATSWAGKVPAKPHLVNKQIIRLQRCPPIHPDLTCGHGSASSTRSRPPGGRPCRGALQGATQETGWDRPVYWDNQCWRRFFTSAKDTIGRWRPRDCASMMCRALQQQSITDSSRQGIGFLVLQPVLRVCPEKSPPYAALAGGNLCSVQPNSQRPRGTTSRGRSACHRLVPKEGTASSSLAAKTSARHRHKPLQDFRRQELKT</sequence>
<accession>A0A8J4Y813</accession>
<feature type="compositionally biased region" description="Low complexity" evidence="1">
    <location>
        <begin position="60"/>
        <end position="77"/>
    </location>
</feature>
<dbReference type="Proteomes" id="UP000770661">
    <property type="component" value="Unassembled WGS sequence"/>
</dbReference>
<dbReference type="AlphaFoldDB" id="A0A8J4Y813"/>
<comment type="caution">
    <text evidence="2">The sequence shown here is derived from an EMBL/GenBank/DDBJ whole genome shotgun (WGS) entry which is preliminary data.</text>
</comment>
<keyword evidence="3" id="KW-1185">Reference proteome</keyword>
<gene>
    <name evidence="2" type="ORF">GWK47_053385</name>
</gene>
<feature type="region of interest" description="Disordered" evidence="1">
    <location>
        <begin position="1"/>
        <end position="27"/>
    </location>
</feature>
<organism evidence="2 3">
    <name type="scientific">Chionoecetes opilio</name>
    <name type="common">Atlantic snow crab</name>
    <name type="synonym">Cancer opilio</name>
    <dbReference type="NCBI Taxonomy" id="41210"/>
    <lineage>
        <taxon>Eukaryota</taxon>
        <taxon>Metazoa</taxon>
        <taxon>Ecdysozoa</taxon>
        <taxon>Arthropoda</taxon>
        <taxon>Crustacea</taxon>
        <taxon>Multicrustacea</taxon>
        <taxon>Malacostraca</taxon>
        <taxon>Eumalacostraca</taxon>
        <taxon>Eucarida</taxon>
        <taxon>Decapoda</taxon>
        <taxon>Pleocyemata</taxon>
        <taxon>Brachyura</taxon>
        <taxon>Eubrachyura</taxon>
        <taxon>Majoidea</taxon>
        <taxon>Majidae</taxon>
        <taxon>Chionoecetes</taxon>
    </lineage>
</organism>
<evidence type="ECO:0000313" key="2">
    <source>
        <dbReference type="EMBL" id="KAG0717969.1"/>
    </source>
</evidence>
<evidence type="ECO:0000313" key="3">
    <source>
        <dbReference type="Proteomes" id="UP000770661"/>
    </source>
</evidence>
<protein>
    <submittedName>
        <fullName evidence="2">Uncharacterized protein</fullName>
    </submittedName>
</protein>
<name>A0A8J4Y813_CHIOP</name>
<feature type="region of interest" description="Disordered" evidence="1">
    <location>
        <begin position="56"/>
        <end position="78"/>
    </location>
</feature>
<feature type="compositionally biased region" description="Low complexity" evidence="1">
    <location>
        <begin position="196"/>
        <end position="205"/>
    </location>
</feature>
<dbReference type="EMBL" id="JACEEZ010016836">
    <property type="protein sequence ID" value="KAG0717969.1"/>
    <property type="molecule type" value="Genomic_DNA"/>
</dbReference>
<feature type="compositionally biased region" description="Polar residues" evidence="1">
    <location>
        <begin position="167"/>
        <end position="183"/>
    </location>
</feature>
<evidence type="ECO:0000256" key="1">
    <source>
        <dbReference type="SAM" id="MobiDB-lite"/>
    </source>
</evidence>